<gene>
    <name evidence="8" type="ORF">GPM918_LOCUS30501</name>
    <name evidence="9" type="ORF">SRO942_LOCUS31109</name>
</gene>
<dbReference type="PROSITE" id="PS50222">
    <property type="entry name" value="EF_HAND_2"/>
    <property type="match status" value="3"/>
</dbReference>
<dbReference type="AlphaFoldDB" id="A0A815GS06"/>
<evidence type="ECO:0000313" key="9">
    <source>
        <dbReference type="EMBL" id="CAF4204446.1"/>
    </source>
</evidence>
<dbReference type="InterPro" id="IPR002048">
    <property type="entry name" value="EF_hand_dom"/>
</dbReference>
<name>A0A815GS06_9BILA</name>
<keyword evidence="5" id="KW-0106">Calcium</keyword>
<dbReference type="SUPFAM" id="SSF47473">
    <property type="entry name" value="EF-hand"/>
    <property type="match status" value="1"/>
</dbReference>
<evidence type="ECO:0000256" key="4">
    <source>
        <dbReference type="ARBA" id="ARBA00022737"/>
    </source>
</evidence>
<feature type="domain" description="EF-hand" evidence="7">
    <location>
        <begin position="150"/>
        <end position="185"/>
    </location>
</feature>
<dbReference type="SMART" id="SM00054">
    <property type="entry name" value="EFh"/>
    <property type="match status" value="3"/>
</dbReference>
<accession>A0A815GS06</accession>
<evidence type="ECO:0000256" key="2">
    <source>
        <dbReference type="ARBA" id="ARBA00022707"/>
    </source>
</evidence>
<organism evidence="8 10">
    <name type="scientific">Didymodactylos carnosus</name>
    <dbReference type="NCBI Taxonomy" id="1234261"/>
    <lineage>
        <taxon>Eukaryota</taxon>
        <taxon>Metazoa</taxon>
        <taxon>Spiralia</taxon>
        <taxon>Gnathifera</taxon>
        <taxon>Rotifera</taxon>
        <taxon>Eurotatoria</taxon>
        <taxon>Bdelloidea</taxon>
        <taxon>Philodinida</taxon>
        <taxon>Philodinidae</taxon>
        <taxon>Didymodactylos</taxon>
    </lineage>
</organism>
<evidence type="ECO:0000313" key="8">
    <source>
        <dbReference type="EMBL" id="CAF1342519.1"/>
    </source>
</evidence>
<keyword evidence="10" id="KW-1185">Reference proteome</keyword>
<evidence type="ECO:0000256" key="1">
    <source>
        <dbReference type="ARBA" id="ARBA00006049"/>
    </source>
</evidence>
<protein>
    <recommendedName>
        <fullName evidence="7">EF-hand domain-containing protein</fullName>
    </recommendedName>
</protein>
<keyword evidence="3" id="KW-0479">Metal-binding</keyword>
<evidence type="ECO:0000313" key="10">
    <source>
        <dbReference type="Proteomes" id="UP000663829"/>
    </source>
</evidence>
<dbReference type="InterPro" id="IPR011992">
    <property type="entry name" value="EF-hand-dom_pair"/>
</dbReference>
<evidence type="ECO:0000256" key="3">
    <source>
        <dbReference type="ARBA" id="ARBA00022723"/>
    </source>
</evidence>
<dbReference type="PANTHER" id="PTHR23055:SF178">
    <property type="entry name" value="NEUROCALCIN HOMOLOG"/>
    <property type="match status" value="1"/>
</dbReference>
<keyword evidence="6" id="KW-0449">Lipoprotein</keyword>
<dbReference type="GO" id="GO:0005509">
    <property type="term" value="F:calcium ion binding"/>
    <property type="evidence" value="ECO:0007669"/>
    <property type="project" value="InterPro"/>
</dbReference>
<sequence length="191" mass="22368">MGNTLHRKHGEHYLVLNNEMIQRAKTTTHFNEQQIRNYHSTFFSVTKDGKLKKSSLNKLLDEYLPGDKKSRSKYLTDSIFNAIDQDENGYMDFFEYLYALKYLQSDVPIEKAEFMYRVLDRDGDKSVTRNELYKLLKCLESYHRAAVGVDSKEYANQVLEKLDEDKSGTITPSEFIDGYLKDETMRALFTL</sequence>
<dbReference type="InterPro" id="IPR018247">
    <property type="entry name" value="EF_Hand_1_Ca_BS"/>
</dbReference>
<dbReference type="InterPro" id="IPR028846">
    <property type="entry name" value="Recoverin"/>
</dbReference>
<dbReference type="PROSITE" id="PS00018">
    <property type="entry name" value="EF_HAND_1"/>
    <property type="match status" value="3"/>
</dbReference>
<reference evidence="8" key="1">
    <citation type="submission" date="2021-02" db="EMBL/GenBank/DDBJ databases">
        <authorList>
            <person name="Nowell W R."/>
        </authorList>
    </citation>
    <scope>NUCLEOTIDE SEQUENCE</scope>
</reference>
<keyword evidence="4" id="KW-0677">Repeat</keyword>
<dbReference type="Proteomes" id="UP000681722">
    <property type="component" value="Unassembled WGS sequence"/>
</dbReference>
<dbReference type="Proteomes" id="UP000663829">
    <property type="component" value="Unassembled WGS sequence"/>
</dbReference>
<evidence type="ECO:0000256" key="5">
    <source>
        <dbReference type="ARBA" id="ARBA00022837"/>
    </source>
</evidence>
<dbReference type="PRINTS" id="PR00450">
    <property type="entry name" value="RECOVERIN"/>
</dbReference>
<dbReference type="Pfam" id="PF13833">
    <property type="entry name" value="EF-hand_8"/>
    <property type="match status" value="1"/>
</dbReference>
<dbReference type="EMBL" id="CAJNOQ010014480">
    <property type="protein sequence ID" value="CAF1342519.1"/>
    <property type="molecule type" value="Genomic_DNA"/>
</dbReference>
<comment type="similarity">
    <text evidence="1">Belongs to the recoverin family.</text>
</comment>
<proteinExistence type="inferred from homology"/>
<keyword evidence="2" id="KW-0519">Myristate</keyword>
<feature type="domain" description="EF-hand" evidence="7">
    <location>
        <begin position="77"/>
        <end position="106"/>
    </location>
</feature>
<comment type="caution">
    <text evidence="8">The sequence shown here is derived from an EMBL/GenBank/DDBJ whole genome shotgun (WGS) entry which is preliminary data.</text>
</comment>
<evidence type="ECO:0000256" key="6">
    <source>
        <dbReference type="ARBA" id="ARBA00023288"/>
    </source>
</evidence>
<dbReference type="CDD" id="cd00051">
    <property type="entry name" value="EFh"/>
    <property type="match status" value="2"/>
</dbReference>
<dbReference type="PANTHER" id="PTHR23055">
    <property type="entry name" value="CALCIUM BINDING PROTEINS"/>
    <property type="match status" value="1"/>
</dbReference>
<dbReference type="Gene3D" id="1.10.238.10">
    <property type="entry name" value="EF-hand"/>
    <property type="match status" value="1"/>
</dbReference>
<dbReference type="Pfam" id="PF13499">
    <property type="entry name" value="EF-hand_7"/>
    <property type="match status" value="1"/>
</dbReference>
<dbReference type="EMBL" id="CAJOBC010059511">
    <property type="protein sequence ID" value="CAF4204446.1"/>
    <property type="molecule type" value="Genomic_DNA"/>
</dbReference>
<evidence type="ECO:0000259" key="7">
    <source>
        <dbReference type="PROSITE" id="PS50222"/>
    </source>
</evidence>
<dbReference type="OrthoDB" id="114727at2759"/>
<feature type="domain" description="EF-hand" evidence="7">
    <location>
        <begin position="107"/>
        <end position="142"/>
    </location>
</feature>